<gene>
    <name evidence="1" type="ORF">G3M56_000050</name>
</gene>
<keyword evidence="2" id="KW-1185">Reference proteome</keyword>
<proteinExistence type="predicted"/>
<reference evidence="1 2" key="1">
    <citation type="submission" date="2020-12" db="EMBL/GenBank/DDBJ databases">
        <title>Sulforoseuscoccus oceanibium gen. nov., sp. nov., a representative of the phylum Verrucomicrobia with special cytoplasmic membrane, and proposal of Sulforoseuscoccusaceae fam. nov.</title>
        <authorList>
            <person name="Xi F."/>
        </authorList>
    </citation>
    <scope>NUCLEOTIDE SEQUENCE [LARGE SCALE GENOMIC DNA]</scope>
    <source>
        <strain evidence="1 2">T37</strain>
    </source>
</reference>
<dbReference type="AlphaFoldDB" id="A0A6B3LDK4"/>
<sequence length="296" mass="30626">MKPTHLVLALAALSMGSAQAALTLTSSSMDESWTVVPYENGEPVIDQQTGQSEADLVSDTTNPFFLTQFDDGGTESLTDGTLAFRFRLGSDQGSAGYNGALFAGIDATGDGSLDLFVGVNFSGADANKKVGIWRPTGPITTNDSLKSQGFGDFLGGSALDTNGVDYDWRAITTADVPDGAPLDLDGQSKGAVDYYLSFAIDFATLVSTLGDLGITVDQNTALRYVVGTSEQGNSFNQDLGGVGAGYDGSLPWSDIGATSDPITADGTAPSAVPEPAGTMMAALGGALLMMRRQRRS</sequence>
<dbReference type="EMBL" id="CP066776">
    <property type="protein sequence ID" value="QQL45016.1"/>
    <property type="molecule type" value="Genomic_DNA"/>
</dbReference>
<evidence type="ECO:0000313" key="1">
    <source>
        <dbReference type="EMBL" id="QQL45016.1"/>
    </source>
</evidence>
<name>A0A6B3LDK4_9BACT</name>
<organism evidence="1 2">
    <name type="scientific">Sulfuriroseicoccus oceanibius</name>
    <dbReference type="NCBI Taxonomy" id="2707525"/>
    <lineage>
        <taxon>Bacteria</taxon>
        <taxon>Pseudomonadati</taxon>
        <taxon>Verrucomicrobiota</taxon>
        <taxon>Verrucomicrobiia</taxon>
        <taxon>Verrucomicrobiales</taxon>
        <taxon>Verrucomicrobiaceae</taxon>
        <taxon>Sulfuriroseicoccus</taxon>
    </lineage>
</organism>
<dbReference type="RefSeq" id="WP_164365360.1">
    <property type="nucleotide sequence ID" value="NZ_CP066776.1"/>
</dbReference>
<protein>
    <recommendedName>
        <fullName evidence="3">PEP-CTERM protein-sorting domain-containing protein</fullName>
    </recommendedName>
</protein>
<dbReference type="KEGG" id="soa:G3M56_000050"/>
<evidence type="ECO:0000313" key="2">
    <source>
        <dbReference type="Proteomes" id="UP000475117"/>
    </source>
</evidence>
<evidence type="ECO:0008006" key="3">
    <source>
        <dbReference type="Google" id="ProtNLM"/>
    </source>
</evidence>
<accession>A0A6B3LDK4</accession>
<dbReference type="Proteomes" id="UP000475117">
    <property type="component" value="Chromosome"/>
</dbReference>